<evidence type="ECO:0000259" key="2">
    <source>
        <dbReference type="Pfam" id="PF01266"/>
    </source>
</evidence>
<dbReference type="RefSeq" id="WP_368392957.1">
    <property type="nucleotide sequence ID" value="NZ_JBFRYC010000016.1"/>
</dbReference>
<evidence type="ECO:0000313" key="3">
    <source>
        <dbReference type="EMBL" id="MEX1663425.1"/>
    </source>
</evidence>
<dbReference type="InterPro" id="IPR036188">
    <property type="entry name" value="FAD/NAD-bd_sf"/>
</dbReference>
<feature type="domain" description="FAD dependent oxidoreductase" evidence="2">
    <location>
        <begin position="4"/>
        <end position="345"/>
    </location>
</feature>
<sequence>MTYDFVIIGAGISGAAAAFELSGLGSVALVEAESAPGYHATGRSAALFTPLYGAPTVRQISAASYAFLSAPPDGFCHTPLLTPRGQLTVAGPLQEAGLADLLALSCATNPVTELTASETLELLPFLRPERVVAGAIEAGVTDIDVASLLASYLRAFKARGGTLMTGQPVTGLTRGRAGWIITTSKSVISGRTVINAAGAWAGQIGALAGAVDIGLIPMRRTAIVVEPPAGLNVAALPAADFIGTNAYLKPEAGKLMASPGDRTPSEPQDARPEELDIAILADWLETETLIKVRRINHSWAGLRSFVSDDVPVVGFDPVAPDFFWLAGQGGFGIMMAPALGRAVVSLIAKSDLPDDISARGIAKDDLSPNRLVAPRS</sequence>
<protein>
    <submittedName>
        <fullName evidence="3">NAD(P)/FAD-dependent oxidoreductase</fullName>
        <ecNumber evidence="3">1.-.-.-</ecNumber>
    </submittedName>
</protein>
<keyword evidence="1 3" id="KW-0560">Oxidoreductase</keyword>
<dbReference type="Proteomes" id="UP001557465">
    <property type="component" value="Unassembled WGS sequence"/>
</dbReference>
<dbReference type="GO" id="GO:0016491">
    <property type="term" value="F:oxidoreductase activity"/>
    <property type="evidence" value="ECO:0007669"/>
    <property type="project" value="UniProtKB-KW"/>
</dbReference>
<dbReference type="EC" id="1.-.-.-" evidence="3"/>
<dbReference type="EMBL" id="JBFRYC010000016">
    <property type="protein sequence ID" value="MEX1663425.1"/>
    <property type="molecule type" value="Genomic_DNA"/>
</dbReference>
<reference evidence="3 4" key="1">
    <citation type="journal article" date="2011" name="Int. J. Syst. Evol. Microbiol.">
        <title>Zhongshania antarctica gen. nov., sp. nov. and Zhongshania guokunii sp. nov., gammaproteobacteria respectively isolated from coastal attached (fast) ice and surface seawater of the Antarctic.</title>
        <authorList>
            <person name="Li H.J."/>
            <person name="Zhang X.Y."/>
            <person name="Chen C.X."/>
            <person name="Zhang Y.J."/>
            <person name="Gao Z.M."/>
            <person name="Yu Y."/>
            <person name="Chen X.L."/>
            <person name="Chen B."/>
            <person name="Zhang Y.Z."/>
        </authorList>
    </citation>
    <scope>NUCLEOTIDE SEQUENCE [LARGE SCALE GENOMIC DNA]</scope>
    <source>
        <strain evidence="3 4">15-R06ZXC-3</strain>
    </source>
</reference>
<accession>A0ABV3TQA2</accession>
<dbReference type="PANTHER" id="PTHR13847">
    <property type="entry name" value="SARCOSINE DEHYDROGENASE-RELATED"/>
    <property type="match status" value="1"/>
</dbReference>
<evidence type="ECO:0000313" key="4">
    <source>
        <dbReference type="Proteomes" id="UP001557465"/>
    </source>
</evidence>
<organism evidence="3 4">
    <name type="scientific">Thioclava arctica</name>
    <dbReference type="NCBI Taxonomy" id="3238301"/>
    <lineage>
        <taxon>Bacteria</taxon>
        <taxon>Pseudomonadati</taxon>
        <taxon>Pseudomonadota</taxon>
        <taxon>Alphaproteobacteria</taxon>
        <taxon>Rhodobacterales</taxon>
        <taxon>Paracoccaceae</taxon>
        <taxon>Thioclava</taxon>
    </lineage>
</organism>
<gene>
    <name evidence="3" type="ORF">AB4874_17620</name>
</gene>
<comment type="caution">
    <text evidence="3">The sequence shown here is derived from an EMBL/GenBank/DDBJ whole genome shotgun (WGS) entry which is preliminary data.</text>
</comment>
<dbReference type="InterPro" id="IPR006076">
    <property type="entry name" value="FAD-dep_OxRdtase"/>
</dbReference>
<evidence type="ECO:0000256" key="1">
    <source>
        <dbReference type="ARBA" id="ARBA00023002"/>
    </source>
</evidence>
<dbReference type="Gene3D" id="3.50.50.60">
    <property type="entry name" value="FAD/NAD(P)-binding domain"/>
    <property type="match status" value="1"/>
</dbReference>
<dbReference type="PANTHER" id="PTHR13847:SF287">
    <property type="entry name" value="FAD-DEPENDENT OXIDOREDUCTASE DOMAIN-CONTAINING PROTEIN 1"/>
    <property type="match status" value="1"/>
</dbReference>
<keyword evidence="4" id="KW-1185">Reference proteome</keyword>
<proteinExistence type="predicted"/>
<dbReference type="Pfam" id="PF01266">
    <property type="entry name" value="DAO"/>
    <property type="match status" value="1"/>
</dbReference>
<dbReference type="Gene3D" id="3.30.9.10">
    <property type="entry name" value="D-Amino Acid Oxidase, subunit A, domain 2"/>
    <property type="match status" value="1"/>
</dbReference>
<name>A0ABV3TQA2_9RHOB</name>
<dbReference type="SUPFAM" id="SSF51905">
    <property type="entry name" value="FAD/NAD(P)-binding domain"/>
    <property type="match status" value="1"/>
</dbReference>